<reference evidence="1" key="1">
    <citation type="submission" date="2022-10" db="EMBL/GenBank/DDBJ databases">
        <title>The complete genomes of actinobacterial strains from the NBC collection.</title>
        <authorList>
            <person name="Joergensen T.S."/>
            <person name="Alvarez Arevalo M."/>
            <person name="Sterndorff E.B."/>
            <person name="Faurdal D."/>
            <person name="Vuksanovic O."/>
            <person name="Mourched A.-S."/>
            <person name="Charusanti P."/>
            <person name="Shaw S."/>
            <person name="Blin K."/>
            <person name="Weber T."/>
        </authorList>
    </citation>
    <scope>NUCLEOTIDE SEQUENCE</scope>
    <source>
        <strain evidence="1">NBC_00119</strain>
    </source>
</reference>
<evidence type="ECO:0000313" key="1">
    <source>
        <dbReference type="EMBL" id="WTS13914.1"/>
    </source>
</evidence>
<protein>
    <submittedName>
        <fullName evidence="1">Uncharacterized protein</fullName>
    </submittedName>
</protein>
<organism evidence="1">
    <name type="scientific">Streptomyces sp. NBC_00119</name>
    <dbReference type="NCBI Taxonomy" id="2975659"/>
    <lineage>
        <taxon>Bacteria</taxon>
        <taxon>Bacillati</taxon>
        <taxon>Actinomycetota</taxon>
        <taxon>Actinomycetes</taxon>
        <taxon>Kitasatosporales</taxon>
        <taxon>Streptomycetaceae</taxon>
        <taxon>Streptomyces</taxon>
    </lineage>
</organism>
<sequence length="86" mass="9205">MIETAKEDSRRAQTLAADAAVSRAELRLAVGYLASAVEDAAHVAELRLERLDAMAGDPPAGAVLWAGKARQIGEALREAVKRNEQH</sequence>
<dbReference type="EMBL" id="CP108195">
    <property type="protein sequence ID" value="WTS13914.1"/>
    <property type="molecule type" value="Genomic_DNA"/>
</dbReference>
<gene>
    <name evidence="1" type="ORF">OHU69_24390</name>
</gene>
<accession>A0AAU1UAZ6</accession>
<name>A0AAU1UAZ6_9ACTN</name>
<proteinExistence type="predicted"/>
<dbReference type="AlphaFoldDB" id="A0AAU1UAZ6"/>